<dbReference type="PANTHER" id="PTHR35010">
    <property type="entry name" value="BLL4672 PROTEIN-RELATED"/>
    <property type="match status" value="1"/>
</dbReference>
<organism evidence="2 3">
    <name type="scientific">Cryptosporangium arvum DSM 44712</name>
    <dbReference type="NCBI Taxonomy" id="927661"/>
    <lineage>
        <taxon>Bacteria</taxon>
        <taxon>Bacillati</taxon>
        <taxon>Actinomycetota</taxon>
        <taxon>Actinomycetes</taxon>
        <taxon>Cryptosporangiales</taxon>
        <taxon>Cryptosporangiaceae</taxon>
        <taxon>Cryptosporangium</taxon>
    </lineage>
</organism>
<dbReference type="Proteomes" id="UP000021053">
    <property type="component" value="Unassembled WGS sequence"/>
</dbReference>
<dbReference type="SUPFAM" id="SSF47413">
    <property type="entry name" value="lambda repressor-like DNA-binding domains"/>
    <property type="match status" value="1"/>
</dbReference>
<dbReference type="Gene3D" id="1.10.260.40">
    <property type="entry name" value="lambda repressor-like DNA-binding domains"/>
    <property type="match status" value="1"/>
</dbReference>
<dbReference type="Pfam" id="PF13560">
    <property type="entry name" value="HTH_31"/>
    <property type="match status" value="1"/>
</dbReference>
<dbReference type="Pfam" id="PF17765">
    <property type="entry name" value="MLTR_LBD"/>
    <property type="match status" value="1"/>
</dbReference>
<accession>A0A010ZLC8</accession>
<evidence type="ECO:0000313" key="2">
    <source>
        <dbReference type="EMBL" id="EXG79469.1"/>
    </source>
</evidence>
<comment type="caution">
    <text evidence="2">The sequence shown here is derived from an EMBL/GenBank/DDBJ whole genome shotgun (WGS) entry which is preliminary data.</text>
</comment>
<dbReference type="InterPro" id="IPR010982">
    <property type="entry name" value="Lambda_DNA-bd_dom_sf"/>
</dbReference>
<dbReference type="PANTHER" id="PTHR35010:SF2">
    <property type="entry name" value="BLL4672 PROTEIN"/>
    <property type="match status" value="1"/>
</dbReference>
<dbReference type="OrthoDB" id="3542608at2"/>
<evidence type="ECO:0000313" key="3">
    <source>
        <dbReference type="Proteomes" id="UP000021053"/>
    </source>
</evidence>
<dbReference type="PROSITE" id="PS50943">
    <property type="entry name" value="HTH_CROC1"/>
    <property type="match status" value="1"/>
</dbReference>
<dbReference type="EMBL" id="JFBT01000001">
    <property type="protein sequence ID" value="EXG79469.1"/>
    <property type="molecule type" value="Genomic_DNA"/>
</dbReference>
<proteinExistence type="predicted"/>
<dbReference type="CDD" id="cd00093">
    <property type="entry name" value="HTH_XRE"/>
    <property type="match status" value="1"/>
</dbReference>
<dbReference type="SMART" id="SM00530">
    <property type="entry name" value="HTH_XRE"/>
    <property type="match status" value="1"/>
</dbReference>
<feature type="domain" description="HTH cro/C1-type" evidence="1">
    <location>
        <begin position="37"/>
        <end position="83"/>
    </location>
</feature>
<protein>
    <submittedName>
        <fullName evidence="2">Putative transcriptional regulator</fullName>
    </submittedName>
</protein>
<evidence type="ECO:0000259" key="1">
    <source>
        <dbReference type="PROSITE" id="PS50943"/>
    </source>
</evidence>
<reference evidence="2 3" key="1">
    <citation type="submission" date="2013-07" db="EMBL/GenBank/DDBJ databases">
        <authorList>
            <consortium name="DOE Joint Genome Institute"/>
            <person name="Eisen J."/>
            <person name="Huntemann M."/>
            <person name="Han J."/>
            <person name="Chen A."/>
            <person name="Kyrpides N."/>
            <person name="Mavromatis K."/>
            <person name="Markowitz V."/>
            <person name="Palaniappan K."/>
            <person name="Ivanova N."/>
            <person name="Schaumberg A."/>
            <person name="Pati A."/>
            <person name="Liolios K."/>
            <person name="Nordberg H.P."/>
            <person name="Cantor M.N."/>
            <person name="Hua S.X."/>
            <person name="Woyke T."/>
        </authorList>
    </citation>
    <scope>NUCLEOTIDE SEQUENCE [LARGE SCALE GENOMIC DNA]</scope>
    <source>
        <strain evidence="2 3">DSM 44712</strain>
    </source>
</reference>
<dbReference type="InterPro" id="IPR041413">
    <property type="entry name" value="MLTR_LBD"/>
</dbReference>
<gene>
    <name evidence="2" type="ORF">CryarDRAFT_0508</name>
</gene>
<dbReference type="PATRIC" id="fig|927661.3.peg.492"/>
<sequence>MRRDDDFGTALRTLRQRITPAEAGVPASLPAVRRVPGLRRDELAGIAGVSEEHVKRLEQGRRKPSPGVIDALARALRLSSGEHARLRALAGFAASPEPDGLVPREVTGTARRMLERLSDVAVCVCDASWTVLAANDLWHSEVCTIPETPGRGRNVVWRAFTEVGPSVFRVPDELDGFRATVVAELRETVRRYPADVELASMVADLHARSPEFVQLWNAPPVPGGHADQLRVPSPTHGHVDLDLDVLTLDPGDLRVVVYTHAVPRESYSEVSTLR</sequence>
<dbReference type="AlphaFoldDB" id="A0A010ZLC8"/>
<dbReference type="Gene3D" id="3.30.450.180">
    <property type="match status" value="1"/>
</dbReference>
<dbReference type="RefSeq" id="WP_035848145.1">
    <property type="nucleotide sequence ID" value="NZ_KK073874.1"/>
</dbReference>
<name>A0A010ZLC8_9ACTN</name>
<dbReference type="HOGENOM" id="CLU_057862_1_1_11"/>
<dbReference type="GO" id="GO:0003677">
    <property type="term" value="F:DNA binding"/>
    <property type="evidence" value="ECO:0007669"/>
    <property type="project" value="InterPro"/>
</dbReference>
<keyword evidence="3" id="KW-1185">Reference proteome</keyword>
<dbReference type="InterPro" id="IPR001387">
    <property type="entry name" value="Cro/C1-type_HTH"/>
</dbReference>